<gene>
    <name evidence="11" type="ORF">AMK59_1643</name>
</gene>
<evidence type="ECO:0000313" key="11">
    <source>
        <dbReference type="EMBL" id="KRT86013.1"/>
    </source>
</evidence>
<protein>
    <recommendedName>
        <fullName evidence="10">Tr-type G domain-containing protein</fullName>
    </recommendedName>
</protein>
<dbReference type="PANTHER" id="PTHR23115">
    <property type="entry name" value="TRANSLATION FACTOR"/>
    <property type="match status" value="1"/>
</dbReference>
<keyword evidence="12" id="KW-1185">Reference proteome</keyword>
<dbReference type="InterPro" id="IPR000795">
    <property type="entry name" value="T_Tr_GTP-bd_dom"/>
</dbReference>
<dbReference type="Gene3D" id="1.10.8.10">
    <property type="entry name" value="DNA helicase RuvA subunit, C-terminal domain"/>
    <property type="match status" value="1"/>
</dbReference>
<evidence type="ECO:0000259" key="10">
    <source>
        <dbReference type="PROSITE" id="PS51722"/>
    </source>
</evidence>
<keyword evidence="7" id="KW-0342">GTP-binding</keyword>
<evidence type="ECO:0000256" key="2">
    <source>
        <dbReference type="ARBA" id="ARBA00022490"/>
    </source>
</evidence>
<evidence type="ECO:0000256" key="5">
    <source>
        <dbReference type="ARBA" id="ARBA00022801"/>
    </source>
</evidence>
<keyword evidence="2" id="KW-0963">Cytoplasm</keyword>
<evidence type="ECO:0000256" key="8">
    <source>
        <dbReference type="ARBA" id="ARBA00049117"/>
    </source>
</evidence>
<dbReference type="OrthoDB" id="342024at2759"/>
<keyword evidence="4" id="KW-0547">Nucleotide-binding</keyword>
<evidence type="ECO:0000256" key="6">
    <source>
        <dbReference type="ARBA" id="ARBA00022917"/>
    </source>
</evidence>
<comment type="subcellular location">
    <subcellularLocation>
        <location evidence="1">Cytoplasm</location>
    </subcellularLocation>
</comment>
<evidence type="ECO:0000256" key="9">
    <source>
        <dbReference type="SAM" id="MobiDB-lite"/>
    </source>
</evidence>
<organism evidence="11 12">
    <name type="scientific">Oryctes borbonicus</name>
    <dbReference type="NCBI Taxonomy" id="1629725"/>
    <lineage>
        <taxon>Eukaryota</taxon>
        <taxon>Metazoa</taxon>
        <taxon>Ecdysozoa</taxon>
        <taxon>Arthropoda</taxon>
        <taxon>Hexapoda</taxon>
        <taxon>Insecta</taxon>
        <taxon>Pterygota</taxon>
        <taxon>Neoptera</taxon>
        <taxon>Endopterygota</taxon>
        <taxon>Coleoptera</taxon>
        <taxon>Polyphaga</taxon>
        <taxon>Scarabaeiformia</taxon>
        <taxon>Scarabaeidae</taxon>
        <taxon>Dynastinae</taxon>
        <taxon>Oryctes</taxon>
    </lineage>
</organism>
<dbReference type="CDD" id="cd01883">
    <property type="entry name" value="EF1_alpha"/>
    <property type="match status" value="1"/>
</dbReference>
<feature type="region of interest" description="Disordered" evidence="9">
    <location>
        <begin position="138"/>
        <end position="200"/>
    </location>
</feature>
<evidence type="ECO:0000256" key="4">
    <source>
        <dbReference type="ARBA" id="ARBA00022741"/>
    </source>
</evidence>
<dbReference type="InterPro" id="IPR027417">
    <property type="entry name" value="P-loop_NTPase"/>
</dbReference>
<reference evidence="11 12" key="1">
    <citation type="submission" date="2015-09" db="EMBL/GenBank/DDBJ databases">
        <title>Draft genome of the scarab beetle Oryctes borbonicus.</title>
        <authorList>
            <person name="Meyer J.M."/>
            <person name="Markov G.V."/>
            <person name="Baskaran P."/>
            <person name="Herrmann M."/>
            <person name="Sommer R.J."/>
            <person name="Roedelsperger C."/>
        </authorList>
    </citation>
    <scope>NUCLEOTIDE SEQUENCE [LARGE SCALE GENOMIC DNA]</scope>
    <source>
        <strain evidence="11">OB123</strain>
        <tissue evidence="11">Whole animal</tissue>
    </source>
</reference>
<dbReference type="Gene3D" id="3.40.50.300">
    <property type="entry name" value="P-loop containing nucleotide triphosphate hydrolases"/>
    <property type="match status" value="1"/>
</dbReference>
<dbReference type="Pfam" id="PF00009">
    <property type="entry name" value="GTP_EFTU"/>
    <property type="match status" value="1"/>
</dbReference>
<dbReference type="Proteomes" id="UP000051574">
    <property type="component" value="Unassembled WGS sequence"/>
</dbReference>
<dbReference type="GO" id="GO:0005525">
    <property type="term" value="F:GTP binding"/>
    <property type="evidence" value="ECO:0007669"/>
    <property type="project" value="UniProtKB-KW"/>
</dbReference>
<dbReference type="GO" id="GO:0003924">
    <property type="term" value="F:GTPase activity"/>
    <property type="evidence" value="ECO:0007669"/>
    <property type="project" value="InterPro"/>
</dbReference>
<evidence type="ECO:0000256" key="1">
    <source>
        <dbReference type="ARBA" id="ARBA00004496"/>
    </source>
</evidence>
<sequence>MARHRNVRSMKYSDEYDGYDDVYGHSVEDDYCVSPTEAAFMYNRESSKGQQIGAFINIAEEDEQENTVTNDESAELESCIAKLKCLLGPTVTKPQMVKALLDNKLDVDRASNVLLDMTSSQLKQQDKKDKANASEQLDATKFLTPHGVKPTSNVTKGFDLPQKEGYRPNVASRSESPASGRGTPVNLPSTDPADDLKYSKGRDKLDPVALYKKERGEVRDHLYMVVIGHVDAGKSTLMGHLLYALGQVNQKTMHKYEQESRKLGKQSFMYAWVLDETGEERNRGITMDVGSFQFETKHKTITLLDAPGHKDFIPNMISGAGHADVALMVVDATRGEFETGFDFGGQTREHALLVRSLGITQLAVAINKLDTVSWSQERFSEIKNKLKTFLRQAGFRESDVSFVPCSGLTGQNLIQKPTEKELMAWYSGPCLIEVLGEMFRFI</sequence>
<evidence type="ECO:0000256" key="3">
    <source>
        <dbReference type="ARBA" id="ARBA00022553"/>
    </source>
</evidence>
<accession>A0A0T6BFS1</accession>
<dbReference type="FunFam" id="3.40.50.300:FF:000204">
    <property type="entry name" value="Translation elongation factor Tu"/>
    <property type="match status" value="1"/>
</dbReference>
<evidence type="ECO:0000313" key="12">
    <source>
        <dbReference type="Proteomes" id="UP000051574"/>
    </source>
</evidence>
<keyword evidence="5" id="KW-0378">Hydrolase</keyword>
<dbReference type="SUPFAM" id="SSF109732">
    <property type="entry name" value="HBS1-like domain"/>
    <property type="match status" value="1"/>
</dbReference>
<dbReference type="GO" id="GO:0006412">
    <property type="term" value="P:translation"/>
    <property type="evidence" value="ECO:0007669"/>
    <property type="project" value="UniProtKB-KW"/>
</dbReference>
<dbReference type="EMBL" id="LJIG01000927">
    <property type="protein sequence ID" value="KRT86013.1"/>
    <property type="molecule type" value="Genomic_DNA"/>
</dbReference>
<keyword evidence="3" id="KW-0597">Phosphoprotein</keyword>
<dbReference type="InterPro" id="IPR050100">
    <property type="entry name" value="TRAFAC_GTPase_members"/>
</dbReference>
<dbReference type="Pfam" id="PF08938">
    <property type="entry name" value="HBS1_N"/>
    <property type="match status" value="1"/>
</dbReference>
<dbReference type="InterPro" id="IPR015033">
    <property type="entry name" value="HBS1-like_N"/>
</dbReference>
<dbReference type="GO" id="GO:0005737">
    <property type="term" value="C:cytoplasm"/>
    <property type="evidence" value="ECO:0007669"/>
    <property type="project" value="UniProtKB-SubCell"/>
</dbReference>
<comment type="caution">
    <text evidence="11">The sequence shown here is derived from an EMBL/GenBank/DDBJ whole genome shotgun (WGS) entry which is preliminary data.</text>
</comment>
<keyword evidence="6" id="KW-0648">Protein biosynthesis</keyword>
<proteinExistence type="predicted"/>
<dbReference type="SUPFAM" id="SSF52540">
    <property type="entry name" value="P-loop containing nucleoside triphosphate hydrolases"/>
    <property type="match status" value="1"/>
</dbReference>
<comment type="catalytic activity">
    <reaction evidence="8">
        <text>GTP + H2O = GDP + phosphate + H(+)</text>
        <dbReference type="Rhea" id="RHEA:19669"/>
        <dbReference type="ChEBI" id="CHEBI:15377"/>
        <dbReference type="ChEBI" id="CHEBI:15378"/>
        <dbReference type="ChEBI" id="CHEBI:37565"/>
        <dbReference type="ChEBI" id="CHEBI:43474"/>
        <dbReference type="ChEBI" id="CHEBI:58189"/>
    </reaction>
    <physiologicalReaction direction="left-to-right" evidence="8">
        <dbReference type="Rhea" id="RHEA:19670"/>
    </physiologicalReaction>
</comment>
<name>A0A0T6BFS1_9SCAR</name>
<evidence type="ECO:0000256" key="7">
    <source>
        <dbReference type="ARBA" id="ARBA00023134"/>
    </source>
</evidence>
<dbReference type="AlphaFoldDB" id="A0A0T6BFS1"/>
<feature type="domain" description="Tr-type G" evidence="10">
    <location>
        <begin position="219"/>
        <end position="442"/>
    </location>
</feature>
<dbReference type="PRINTS" id="PR00315">
    <property type="entry name" value="ELONGATNFCT"/>
</dbReference>
<dbReference type="InterPro" id="IPR037189">
    <property type="entry name" value="HBS1-like_N_sf"/>
</dbReference>
<dbReference type="PROSITE" id="PS51722">
    <property type="entry name" value="G_TR_2"/>
    <property type="match status" value="1"/>
</dbReference>